<dbReference type="AlphaFoldDB" id="A0A820PIP4"/>
<feature type="non-terminal residue" evidence="1">
    <location>
        <position position="1"/>
    </location>
</feature>
<dbReference type="EMBL" id="CAJOAY010028404">
    <property type="protein sequence ID" value="CAF4405542.1"/>
    <property type="molecule type" value="Genomic_DNA"/>
</dbReference>
<comment type="caution">
    <text evidence="1">The sequence shown here is derived from an EMBL/GenBank/DDBJ whole genome shotgun (WGS) entry which is preliminary data.</text>
</comment>
<proteinExistence type="predicted"/>
<gene>
    <name evidence="1" type="ORF">OKA104_LOCUS51642</name>
</gene>
<dbReference type="PANTHER" id="PTHR19871">
    <property type="entry name" value="BETA TRANSDUCIN-RELATED PROTEIN"/>
    <property type="match status" value="1"/>
</dbReference>
<sequence length="149" mass="17399">IINGVLSAKDANERTLCFLREIVDIRDHLSDEKASKYIDMSSSTDIDHEAEKLLNRLRTTRIPTALQSSNIFQYQVHWSSNGITRQNHVEYLEKFNNDFYQAMQNQIDKCVQSRFTHDSNSLQHEVLEHAIQCKTYVTKFYGRTDVLSK</sequence>
<reference evidence="1" key="1">
    <citation type="submission" date="2021-02" db="EMBL/GenBank/DDBJ databases">
        <authorList>
            <person name="Nowell W R."/>
        </authorList>
    </citation>
    <scope>NUCLEOTIDE SEQUENCE</scope>
</reference>
<accession>A0A820PIP4</accession>
<organism evidence="1 2">
    <name type="scientific">Adineta steineri</name>
    <dbReference type="NCBI Taxonomy" id="433720"/>
    <lineage>
        <taxon>Eukaryota</taxon>
        <taxon>Metazoa</taxon>
        <taxon>Spiralia</taxon>
        <taxon>Gnathifera</taxon>
        <taxon>Rotifera</taxon>
        <taxon>Eurotatoria</taxon>
        <taxon>Bdelloidea</taxon>
        <taxon>Adinetida</taxon>
        <taxon>Adinetidae</taxon>
        <taxon>Adineta</taxon>
    </lineage>
</organism>
<name>A0A820PIP4_9BILA</name>
<dbReference type="PANTHER" id="PTHR19871:SF14">
    <property type="entry name" value="DUF4062 DOMAIN-CONTAINING PROTEIN"/>
    <property type="match status" value="1"/>
</dbReference>
<evidence type="ECO:0000313" key="1">
    <source>
        <dbReference type="EMBL" id="CAF4405542.1"/>
    </source>
</evidence>
<protein>
    <submittedName>
        <fullName evidence="1">Uncharacterized protein</fullName>
    </submittedName>
</protein>
<evidence type="ECO:0000313" key="2">
    <source>
        <dbReference type="Proteomes" id="UP000663881"/>
    </source>
</evidence>
<feature type="non-terminal residue" evidence="1">
    <location>
        <position position="149"/>
    </location>
</feature>
<dbReference type="InterPro" id="IPR052752">
    <property type="entry name" value="NACHT-WD_repeat"/>
</dbReference>
<dbReference type="Proteomes" id="UP000663881">
    <property type="component" value="Unassembled WGS sequence"/>
</dbReference>